<evidence type="ECO:0000313" key="10">
    <source>
        <dbReference type="EMBL" id="MBI5171134.1"/>
    </source>
</evidence>
<dbReference type="InterPro" id="IPR013525">
    <property type="entry name" value="ABC2_TM"/>
</dbReference>
<evidence type="ECO:0000256" key="3">
    <source>
        <dbReference type="ARBA" id="ARBA00022448"/>
    </source>
</evidence>
<protein>
    <submittedName>
        <fullName evidence="10">ABC transporter permease</fullName>
    </submittedName>
</protein>
<keyword evidence="4" id="KW-1003">Cell membrane</keyword>
<dbReference type="PROSITE" id="PS51012">
    <property type="entry name" value="ABC_TM2"/>
    <property type="match status" value="1"/>
</dbReference>
<comment type="caution">
    <text evidence="10">The sequence shown here is derived from an EMBL/GenBank/DDBJ whole genome shotgun (WGS) entry which is preliminary data.</text>
</comment>
<dbReference type="Pfam" id="PF12698">
    <property type="entry name" value="ABC2_membrane_3"/>
    <property type="match status" value="1"/>
</dbReference>
<evidence type="ECO:0000256" key="6">
    <source>
        <dbReference type="ARBA" id="ARBA00022989"/>
    </source>
</evidence>
<dbReference type="AlphaFoldDB" id="A0A933WCC4"/>
<evidence type="ECO:0000256" key="2">
    <source>
        <dbReference type="ARBA" id="ARBA00007783"/>
    </source>
</evidence>
<keyword evidence="7 8" id="KW-0472">Membrane</keyword>
<comment type="similarity">
    <text evidence="2">Belongs to the ABC-2 integral membrane protein family.</text>
</comment>
<keyword evidence="6 8" id="KW-1133">Transmembrane helix</keyword>
<evidence type="ECO:0000313" key="11">
    <source>
        <dbReference type="Proteomes" id="UP000696931"/>
    </source>
</evidence>
<feature type="domain" description="ABC transmembrane type-2" evidence="9">
    <location>
        <begin position="134"/>
        <end position="393"/>
    </location>
</feature>
<feature type="transmembrane region" description="Helical" evidence="8">
    <location>
        <begin position="314"/>
        <end position="334"/>
    </location>
</feature>
<evidence type="ECO:0000259" key="9">
    <source>
        <dbReference type="PROSITE" id="PS51012"/>
    </source>
</evidence>
<feature type="transmembrane region" description="Helical" evidence="8">
    <location>
        <begin position="21"/>
        <end position="40"/>
    </location>
</feature>
<dbReference type="EMBL" id="JACRIW010000120">
    <property type="protein sequence ID" value="MBI5171134.1"/>
    <property type="molecule type" value="Genomic_DNA"/>
</dbReference>
<proteinExistence type="inferred from homology"/>
<gene>
    <name evidence="10" type="ORF">HZA61_16730</name>
</gene>
<evidence type="ECO:0000256" key="5">
    <source>
        <dbReference type="ARBA" id="ARBA00022692"/>
    </source>
</evidence>
<name>A0A933WCC4_UNCEI</name>
<evidence type="ECO:0000256" key="7">
    <source>
        <dbReference type="ARBA" id="ARBA00023136"/>
    </source>
</evidence>
<dbReference type="Proteomes" id="UP000696931">
    <property type="component" value="Unassembled WGS sequence"/>
</dbReference>
<evidence type="ECO:0000256" key="4">
    <source>
        <dbReference type="ARBA" id="ARBA00022475"/>
    </source>
</evidence>
<dbReference type="InterPro" id="IPR051449">
    <property type="entry name" value="ABC-2_transporter_component"/>
</dbReference>
<accession>A0A933WCC4</accession>
<dbReference type="PANTHER" id="PTHR30294:SF38">
    <property type="entry name" value="TRANSPORT PERMEASE PROTEIN"/>
    <property type="match status" value="1"/>
</dbReference>
<keyword evidence="3" id="KW-0813">Transport</keyword>
<comment type="subcellular location">
    <subcellularLocation>
        <location evidence="1">Cell membrane</location>
        <topology evidence="1">Multi-pass membrane protein</topology>
    </subcellularLocation>
</comment>
<evidence type="ECO:0000256" key="1">
    <source>
        <dbReference type="ARBA" id="ARBA00004651"/>
    </source>
</evidence>
<dbReference type="GO" id="GO:0140359">
    <property type="term" value="F:ABC-type transporter activity"/>
    <property type="evidence" value="ECO:0007669"/>
    <property type="project" value="InterPro"/>
</dbReference>
<feature type="transmembrane region" description="Helical" evidence="8">
    <location>
        <begin position="282"/>
        <end position="302"/>
    </location>
</feature>
<dbReference type="InterPro" id="IPR047817">
    <property type="entry name" value="ABC2_TM_bact-type"/>
</dbReference>
<feature type="transmembrane region" description="Helical" evidence="8">
    <location>
        <begin position="200"/>
        <end position="224"/>
    </location>
</feature>
<organism evidence="10 11">
    <name type="scientific">Eiseniibacteriota bacterium</name>
    <dbReference type="NCBI Taxonomy" id="2212470"/>
    <lineage>
        <taxon>Bacteria</taxon>
        <taxon>Candidatus Eiseniibacteriota</taxon>
    </lineage>
</organism>
<sequence length="396" mass="42654">MIAVLFRLAWTNLRRDRVAQVMTFVLPIGFFSIFALVFGGSGGNGSTPRVHVLVVDESRTETSAGLVRMLSEEDGLLVQAKARPANATPRDSAVTLTRERAEALVRAGEAPVALVLPAGIDTSLLRYDRRGEKALVLTDAADPIAARMVTGLLQRATLRLSRHAAAEFGGAPDTGSVDEMLPARVETRTVVGEKRTSPMIAFYAAGIAVMFLMFSASAAGGALIEETESGTLERVLGSRVGMTGLLAAKWLYITWLGVLQITVMFVWGMLVFRLPLLSHLPGFALMTAATAACVAAFGLVLGTFARTRAQLQGVANLVILSLSAVGGSMFPRFLMSETLQKLSLVGFNAWALDGYRKVFWFELPVAALWPQLLALVLFTVAFLALARQLARRWEVA</sequence>
<feature type="transmembrane region" description="Helical" evidence="8">
    <location>
        <begin position="368"/>
        <end position="386"/>
    </location>
</feature>
<dbReference type="GO" id="GO:0005886">
    <property type="term" value="C:plasma membrane"/>
    <property type="evidence" value="ECO:0007669"/>
    <property type="project" value="UniProtKB-SubCell"/>
</dbReference>
<keyword evidence="5 8" id="KW-0812">Transmembrane</keyword>
<feature type="transmembrane region" description="Helical" evidence="8">
    <location>
        <begin position="245"/>
        <end position="270"/>
    </location>
</feature>
<reference evidence="10" key="1">
    <citation type="submission" date="2020-07" db="EMBL/GenBank/DDBJ databases">
        <title>Huge and variable diversity of episymbiotic CPR bacteria and DPANN archaea in groundwater ecosystems.</title>
        <authorList>
            <person name="He C.Y."/>
            <person name="Keren R."/>
            <person name="Whittaker M."/>
            <person name="Farag I.F."/>
            <person name="Doudna J."/>
            <person name="Cate J.H.D."/>
            <person name="Banfield J.F."/>
        </authorList>
    </citation>
    <scope>NUCLEOTIDE SEQUENCE</scope>
    <source>
        <strain evidence="10">NC_groundwater_1813_Pr3_B-0.1um_71_17</strain>
    </source>
</reference>
<evidence type="ECO:0000256" key="8">
    <source>
        <dbReference type="SAM" id="Phobius"/>
    </source>
</evidence>
<dbReference type="PANTHER" id="PTHR30294">
    <property type="entry name" value="MEMBRANE COMPONENT OF ABC TRANSPORTER YHHJ-RELATED"/>
    <property type="match status" value="1"/>
</dbReference>